<gene>
    <name evidence="2" type="ORF">M231_04804</name>
</gene>
<dbReference type="InParanoid" id="A0A4Q1BJS3"/>
<feature type="compositionally biased region" description="Polar residues" evidence="1">
    <location>
        <begin position="130"/>
        <end position="143"/>
    </location>
</feature>
<name>A0A4Q1BJS3_TREME</name>
<feature type="compositionally biased region" description="Low complexity" evidence="1">
    <location>
        <begin position="93"/>
        <end position="104"/>
    </location>
</feature>
<feature type="region of interest" description="Disordered" evidence="1">
    <location>
        <begin position="130"/>
        <end position="161"/>
    </location>
</feature>
<feature type="compositionally biased region" description="Low complexity" evidence="1">
    <location>
        <begin position="71"/>
        <end position="83"/>
    </location>
</feature>
<evidence type="ECO:0000313" key="2">
    <source>
        <dbReference type="EMBL" id="RXK37915.1"/>
    </source>
</evidence>
<dbReference type="AlphaFoldDB" id="A0A4Q1BJS3"/>
<accession>A0A4Q1BJS3</accession>
<organism evidence="2 3">
    <name type="scientific">Tremella mesenterica</name>
    <name type="common">Jelly fungus</name>
    <dbReference type="NCBI Taxonomy" id="5217"/>
    <lineage>
        <taxon>Eukaryota</taxon>
        <taxon>Fungi</taxon>
        <taxon>Dikarya</taxon>
        <taxon>Basidiomycota</taxon>
        <taxon>Agaricomycotina</taxon>
        <taxon>Tremellomycetes</taxon>
        <taxon>Tremellales</taxon>
        <taxon>Tremellaceae</taxon>
        <taxon>Tremella</taxon>
    </lineage>
</organism>
<keyword evidence="3" id="KW-1185">Reference proteome</keyword>
<protein>
    <submittedName>
        <fullName evidence="2">Uncharacterized protein</fullName>
    </submittedName>
</protein>
<evidence type="ECO:0000313" key="3">
    <source>
        <dbReference type="Proteomes" id="UP000289152"/>
    </source>
</evidence>
<reference evidence="2 3" key="1">
    <citation type="submission" date="2016-06" db="EMBL/GenBank/DDBJ databases">
        <title>Evolution of pathogenesis and genome organization in the Tremellales.</title>
        <authorList>
            <person name="Cuomo C."/>
            <person name="Litvintseva A."/>
            <person name="Heitman J."/>
            <person name="Chen Y."/>
            <person name="Sun S."/>
            <person name="Springer D."/>
            <person name="Dromer F."/>
            <person name="Young S."/>
            <person name="Zeng Q."/>
            <person name="Chapman S."/>
            <person name="Gujja S."/>
            <person name="Saif S."/>
            <person name="Birren B."/>
        </authorList>
    </citation>
    <scope>NUCLEOTIDE SEQUENCE [LARGE SCALE GENOMIC DNA]</scope>
    <source>
        <strain evidence="2 3">ATCC 28783</strain>
    </source>
</reference>
<feature type="region of interest" description="Disordered" evidence="1">
    <location>
        <begin position="66"/>
        <end position="114"/>
    </location>
</feature>
<evidence type="ECO:0000256" key="1">
    <source>
        <dbReference type="SAM" id="MobiDB-lite"/>
    </source>
</evidence>
<dbReference type="EMBL" id="SDIL01000057">
    <property type="protein sequence ID" value="RXK37915.1"/>
    <property type="molecule type" value="Genomic_DNA"/>
</dbReference>
<comment type="caution">
    <text evidence="2">The sequence shown here is derived from an EMBL/GenBank/DDBJ whole genome shotgun (WGS) entry which is preliminary data.</text>
</comment>
<feature type="region of interest" description="Disordered" evidence="1">
    <location>
        <begin position="1"/>
        <end position="25"/>
    </location>
</feature>
<proteinExistence type="predicted"/>
<dbReference type="Proteomes" id="UP000289152">
    <property type="component" value="Unassembled WGS sequence"/>
</dbReference>
<sequence length="161" mass="17261">MTTVQSVQRPLRQESQDTLVGDDSAFSSKFTTEDQKDKFFDSKVVPSTTTGTCKSKVTLTQLNTKDLDFKNSSNPGSPLSSNGAVSPGSTLASGSSMTGSPTSTINGDVEDGMQKLNDDLNKVDFSITSIPSSRQELSTSTFNRAPARTYSSCRCPGPHRY</sequence>